<dbReference type="PANTHER" id="PTHR11707">
    <property type="entry name" value="L-ASPARAGINASE"/>
    <property type="match status" value="1"/>
</dbReference>
<dbReference type="PIRSF" id="PIRSF500176">
    <property type="entry name" value="L_ASNase"/>
    <property type="match status" value="1"/>
</dbReference>
<protein>
    <recommendedName>
        <fullName evidence="1">asparaginase</fullName>
        <ecNumber evidence="1">3.5.1.1</ecNumber>
    </recommendedName>
</protein>
<dbReference type="Gene3D" id="3.40.50.40">
    <property type="match status" value="1"/>
</dbReference>
<dbReference type="AlphaFoldDB" id="A0A5S9ILH9"/>
<keyword evidence="8" id="KW-1185">Reference proteome</keyword>
<feature type="binding site" evidence="3">
    <location>
        <begin position="76"/>
        <end position="77"/>
    </location>
    <ligand>
        <name>substrate</name>
    </ligand>
</feature>
<dbReference type="Pfam" id="PF00710">
    <property type="entry name" value="Asparaginase"/>
    <property type="match status" value="1"/>
</dbReference>
<dbReference type="InterPro" id="IPR036152">
    <property type="entry name" value="Asp/glu_Ase-like_sf"/>
</dbReference>
<evidence type="ECO:0000259" key="5">
    <source>
        <dbReference type="Pfam" id="PF00710"/>
    </source>
</evidence>
<evidence type="ECO:0000313" key="7">
    <source>
        <dbReference type="EMBL" id="BBM84083.1"/>
    </source>
</evidence>
<dbReference type="PROSITE" id="PS00917">
    <property type="entry name" value="ASN_GLN_ASE_2"/>
    <property type="match status" value="1"/>
</dbReference>
<dbReference type="Proteomes" id="UP000326354">
    <property type="component" value="Chromosome"/>
</dbReference>
<feature type="domain" description="L-asparaginase N-terminal" evidence="5">
    <location>
        <begin position="16"/>
        <end position="177"/>
    </location>
</feature>
<dbReference type="EMBL" id="AP019860">
    <property type="protein sequence ID" value="BBM84083.1"/>
    <property type="molecule type" value="Genomic_DNA"/>
</dbReference>
<feature type="binding site" evidence="3">
    <location>
        <position position="45"/>
    </location>
    <ligand>
        <name>substrate</name>
    </ligand>
</feature>
<evidence type="ECO:0000256" key="4">
    <source>
        <dbReference type="PROSITE-ProRule" id="PRU10100"/>
    </source>
</evidence>
<dbReference type="PANTHER" id="PTHR11707:SF28">
    <property type="entry name" value="60 KDA LYSOPHOSPHOLIPASE"/>
    <property type="match status" value="1"/>
</dbReference>
<evidence type="ECO:0000259" key="6">
    <source>
        <dbReference type="Pfam" id="PF17763"/>
    </source>
</evidence>
<feature type="domain" description="Asparaginase/glutaminase C-terminal" evidence="6">
    <location>
        <begin position="200"/>
        <end position="314"/>
    </location>
</feature>
<dbReference type="NCBIfam" id="TIGR00519">
    <property type="entry name" value="asnASE_I"/>
    <property type="match status" value="1"/>
</dbReference>
<organism evidence="7 8">
    <name type="scientific">Uabimicrobium amorphum</name>
    <dbReference type="NCBI Taxonomy" id="2596890"/>
    <lineage>
        <taxon>Bacteria</taxon>
        <taxon>Pseudomonadati</taxon>
        <taxon>Planctomycetota</taxon>
        <taxon>Candidatus Uabimicrobiia</taxon>
        <taxon>Candidatus Uabimicrobiales</taxon>
        <taxon>Candidatus Uabimicrobiaceae</taxon>
        <taxon>Candidatus Uabimicrobium</taxon>
    </lineage>
</organism>
<evidence type="ECO:0000313" key="8">
    <source>
        <dbReference type="Proteomes" id="UP000326354"/>
    </source>
</evidence>
<dbReference type="EC" id="3.5.1.1" evidence="1"/>
<sequence>MIKEEGNYVPAPPGYITKVLNAIPEFHRSDMPDFVIDEYTPAMDSANMAPKDWVAIGDYVAKNYHDFDGFIILHGTDTMAYTASALAFMLKNLGKPVILTGSQIPLSELRSDGRDNIIAAAIIAQQFEIPEVCLYFGEKLYRGCRAVKVNASGFGAFISPNLEPLATAGIKIKVREDLLLPMPTYENNFEFIPFAPDVTVTTVRIFPGFSPLLLQEILKAPLQGLVIEAYGIGNIPESPELVPILEEAVGRGVLIAVCSQCLLGEISLQYYRGGSVLQKCGVVNGGDMTIESALAKMIYLFTLKHEIKRKRMLMAKNLRGELTCGLYSTLI</sequence>
<evidence type="ECO:0000256" key="2">
    <source>
        <dbReference type="ARBA" id="ARBA00022801"/>
    </source>
</evidence>
<proteinExistence type="predicted"/>
<dbReference type="InterPro" id="IPR027474">
    <property type="entry name" value="L-asparaginase_N"/>
</dbReference>
<reference evidence="7 8" key="1">
    <citation type="submission" date="2019-08" db="EMBL/GenBank/DDBJ databases">
        <title>Complete genome sequence of Candidatus Uab amorphum.</title>
        <authorList>
            <person name="Shiratori T."/>
            <person name="Suzuki S."/>
            <person name="Kakizawa Y."/>
            <person name="Ishida K."/>
        </authorList>
    </citation>
    <scope>NUCLEOTIDE SEQUENCE [LARGE SCALE GENOMIC DNA]</scope>
    <source>
        <strain evidence="7 8">SRT547</strain>
    </source>
</reference>
<dbReference type="GO" id="GO:0009066">
    <property type="term" value="P:aspartate family amino acid metabolic process"/>
    <property type="evidence" value="ECO:0007669"/>
    <property type="project" value="UniProtKB-ARBA"/>
</dbReference>
<dbReference type="Pfam" id="PF17763">
    <property type="entry name" value="Asparaginase_C"/>
    <property type="match status" value="1"/>
</dbReference>
<dbReference type="CDD" id="cd08963">
    <property type="entry name" value="L-asparaginase_I"/>
    <property type="match status" value="1"/>
</dbReference>
<dbReference type="KEGG" id="uam:UABAM_02439"/>
<dbReference type="InterPro" id="IPR040919">
    <property type="entry name" value="Asparaginase_C"/>
</dbReference>
<feature type="active site" evidence="4">
    <location>
        <position position="76"/>
    </location>
</feature>
<dbReference type="PROSITE" id="PS51732">
    <property type="entry name" value="ASN_GLN_ASE_3"/>
    <property type="match status" value="1"/>
</dbReference>
<evidence type="ECO:0000256" key="3">
    <source>
        <dbReference type="PIRSR" id="PIRSR001220-2"/>
    </source>
</evidence>
<dbReference type="InterPro" id="IPR006033">
    <property type="entry name" value="AsnA_fam"/>
</dbReference>
<name>A0A5S9ILH9_UABAM</name>
<gene>
    <name evidence="7" type="ORF">UABAM_02439</name>
</gene>
<dbReference type="GO" id="GO:0004067">
    <property type="term" value="F:asparaginase activity"/>
    <property type="evidence" value="ECO:0007669"/>
    <property type="project" value="UniProtKB-UniRule"/>
</dbReference>
<dbReference type="Gene3D" id="3.40.50.1170">
    <property type="entry name" value="L-asparaginase, N-terminal domain"/>
    <property type="match status" value="1"/>
</dbReference>
<dbReference type="InterPro" id="IPR027475">
    <property type="entry name" value="Asparaginase/glutaminase_AS2"/>
</dbReference>
<dbReference type="InterPro" id="IPR006034">
    <property type="entry name" value="Asparaginase/glutaminase-like"/>
</dbReference>
<dbReference type="SMART" id="SM00870">
    <property type="entry name" value="Asparaginase"/>
    <property type="match status" value="1"/>
</dbReference>
<dbReference type="FunFam" id="3.40.50.40:FF:000001">
    <property type="entry name" value="L-asparaginase 1"/>
    <property type="match status" value="1"/>
</dbReference>
<evidence type="ECO:0000256" key="1">
    <source>
        <dbReference type="ARBA" id="ARBA00012920"/>
    </source>
</evidence>
<dbReference type="PIRSF" id="PIRSF001220">
    <property type="entry name" value="L-ASNase_gatD"/>
    <property type="match status" value="1"/>
</dbReference>
<dbReference type="PRINTS" id="PR00139">
    <property type="entry name" value="ASNGLNASE"/>
</dbReference>
<dbReference type="InterPro" id="IPR037152">
    <property type="entry name" value="L-asparaginase_N_sf"/>
</dbReference>
<keyword evidence="2" id="KW-0378">Hydrolase</keyword>
<accession>A0A5S9ILH9</accession>
<dbReference type="InterPro" id="IPR041725">
    <property type="entry name" value="L-asparaginase_I"/>
</dbReference>
<dbReference type="SUPFAM" id="SSF53774">
    <property type="entry name" value="Glutaminase/Asparaginase"/>
    <property type="match status" value="1"/>
</dbReference>
<dbReference type="InterPro" id="IPR027473">
    <property type="entry name" value="L-asparaginase_C"/>
</dbReference>